<sequence length="396" mass="43276">MKRIIHIIVSTILTTPIIAQGVGINTTGANPDANTILDVVSEGANSTFFGLKVKNSGGTEQLVVRSDGRVGIMTNAPTYELDVNGDIGGNEFFYHNGDGDTYMQFTTDRIRFEAGNLDMLDLVEAGTDEVVINNSSGNIDFRVESNNFNDQFVVDGGSDQVFVRNTAHHLGYTDPMAVYVSDNSTVPYAISAWNQGTTGGAATFSNDAGGNGYNTLESTTDGSAAAGWFWKTSTSSNSFSLLVTNSASNNRFGVYDEDNTVALGYFTISDSRLKKEITPMTSSIDKVMLLNPVTYRLNNDEFPSFGTSNELQYGFLTQEVGQIFPDMVAENSILDPNHSSELRSDWSEAETPYSSMNYQALIAVLTKAMQEQQLMIEKQEEKIAELELIIQEILNK</sequence>
<keyword evidence="1" id="KW-0175">Coiled coil</keyword>
<dbReference type="AlphaFoldDB" id="A0A916JPU6"/>
<accession>A0A916JPU6</accession>
<dbReference type="Proteomes" id="UP000683507">
    <property type="component" value="Chromosome"/>
</dbReference>
<evidence type="ECO:0000259" key="2">
    <source>
        <dbReference type="PROSITE" id="PS51688"/>
    </source>
</evidence>
<dbReference type="Pfam" id="PF13884">
    <property type="entry name" value="Peptidase_S74"/>
    <property type="match status" value="1"/>
</dbReference>
<organism evidence="3 4">
    <name type="scientific">Parvicella tangerina</name>
    <dbReference type="NCBI Taxonomy" id="2829795"/>
    <lineage>
        <taxon>Bacteria</taxon>
        <taxon>Pseudomonadati</taxon>
        <taxon>Bacteroidota</taxon>
        <taxon>Flavobacteriia</taxon>
        <taxon>Flavobacteriales</taxon>
        <taxon>Parvicellaceae</taxon>
        <taxon>Parvicella</taxon>
    </lineage>
</organism>
<feature type="coiled-coil region" evidence="1">
    <location>
        <begin position="362"/>
        <end position="396"/>
    </location>
</feature>
<proteinExistence type="predicted"/>
<evidence type="ECO:0000313" key="4">
    <source>
        <dbReference type="Proteomes" id="UP000683507"/>
    </source>
</evidence>
<name>A0A916JPU6_9FLAO</name>
<dbReference type="PROSITE" id="PS51688">
    <property type="entry name" value="ICA"/>
    <property type="match status" value="1"/>
</dbReference>
<gene>
    <name evidence="3" type="ORF">CRYO30217_03029</name>
</gene>
<reference evidence="3" key="1">
    <citation type="submission" date="2021-04" db="EMBL/GenBank/DDBJ databases">
        <authorList>
            <person name="Rodrigo-Torres L."/>
            <person name="Arahal R. D."/>
            <person name="Lucena T."/>
        </authorList>
    </citation>
    <scope>NUCLEOTIDE SEQUENCE</scope>
    <source>
        <strain evidence="3">AS29M-1</strain>
    </source>
</reference>
<feature type="domain" description="Peptidase S74" evidence="2">
    <location>
        <begin position="269"/>
        <end position="383"/>
    </location>
</feature>
<keyword evidence="4" id="KW-1185">Reference proteome</keyword>
<evidence type="ECO:0000256" key="1">
    <source>
        <dbReference type="SAM" id="Coils"/>
    </source>
</evidence>
<dbReference type="InterPro" id="IPR030392">
    <property type="entry name" value="S74_ICA"/>
</dbReference>
<evidence type="ECO:0000313" key="3">
    <source>
        <dbReference type="EMBL" id="CAG5086163.1"/>
    </source>
</evidence>
<dbReference type="EMBL" id="OU015584">
    <property type="protein sequence ID" value="CAG5086163.1"/>
    <property type="molecule type" value="Genomic_DNA"/>
</dbReference>
<dbReference type="RefSeq" id="WP_258543221.1">
    <property type="nucleotide sequence ID" value="NZ_OU015584.1"/>
</dbReference>
<protein>
    <recommendedName>
        <fullName evidence="2">Peptidase S74 domain-containing protein</fullName>
    </recommendedName>
</protein>
<dbReference type="KEGG" id="ptan:CRYO30217_03029"/>